<keyword evidence="9" id="KW-0812">Transmembrane</keyword>
<evidence type="ECO:0000256" key="8">
    <source>
        <dbReference type="SAM" id="MobiDB-lite"/>
    </source>
</evidence>
<feature type="region of interest" description="Disordered" evidence="8">
    <location>
        <begin position="285"/>
        <end position="364"/>
    </location>
</feature>
<comment type="function">
    <text evidence="7">Microtubule binding protein that promotes the stabilization of dynamic microtubules. Required for mitotic spindle formation.</text>
</comment>
<gene>
    <name evidence="11" type="ORF">ASPSYDRAFT_83776</name>
</gene>
<evidence type="ECO:0000256" key="6">
    <source>
        <dbReference type="ARBA" id="ARBA00022776"/>
    </source>
</evidence>
<dbReference type="GO" id="GO:1990023">
    <property type="term" value="C:mitotic spindle midzone"/>
    <property type="evidence" value="ECO:0007669"/>
    <property type="project" value="TreeGrafter"/>
</dbReference>
<feature type="compositionally biased region" description="Polar residues" evidence="8">
    <location>
        <begin position="1098"/>
        <end position="1107"/>
    </location>
</feature>
<keyword evidence="4" id="KW-0132">Cell division</keyword>
<feature type="region of interest" description="Disordered" evidence="8">
    <location>
        <begin position="936"/>
        <end position="977"/>
    </location>
</feature>
<keyword evidence="9" id="KW-0472">Membrane</keyword>
<feature type="compositionally biased region" description="Low complexity" evidence="8">
    <location>
        <begin position="714"/>
        <end position="750"/>
    </location>
</feature>
<dbReference type="PANTHER" id="PTHR21567:SF9">
    <property type="entry name" value="CLIP-ASSOCIATING PROTEIN"/>
    <property type="match status" value="1"/>
</dbReference>
<dbReference type="GeneID" id="63767335"/>
<comment type="subunit">
    <text evidence="3">Interacts with microtubules.</text>
</comment>
<feature type="region of interest" description="Disordered" evidence="8">
    <location>
        <begin position="991"/>
        <end position="1015"/>
    </location>
</feature>
<feature type="compositionally biased region" description="Low complexity" evidence="8">
    <location>
        <begin position="773"/>
        <end position="786"/>
    </location>
</feature>
<dbReference type="GO" id="GO:0090307">
    <property type="term" value="P:mitotic spindle assembly"/>
    <property type="evidence" value="ECO:0007669"/>
    <property type="project" value="TreeGrafter"/>
</dbReference>
<dbReference type="InterPro" id="IPR024395">
    <property type="entry name" value="CLASP_N_dom"/>
</dbReference>
<dbReference type="InterPro" id="IPR011989">
    <property type="entry name" value="ARM-like"/>
</dbReference>
<sequence>MDLNSHSLLAVIALILTTLYTSNFWNFFLTLLGFAFRFLAIYALLFLARPELEHFVARMEQKSEELLAVLKNSNLSLDVKVAHLLGVKSDIKQKNVPEGAVPPLFECLRLALASPHIALITAGFSTLGHFLKRLFIQELHSLVSVFAKELISCLLDRLGDHKDRVRGLAAQALTDMWPAAAPQIDRAVFEVGLTSKNARLRHSSLNLLSSIVTQYHIGFRQYVPDAVACLEDADKDVRKAAKTVIVDLFKGAAPHAQADLQRQMADLNVRKTIVNDILIAIGLEPELPSRPPSTRPPSVRPPSRGDAIRRPPSRGDVLHRPPSRGDALHSSASRGNAVQRPASRVDTSHSYPVSSNTHPATFVTEPASVDNNTDPVFHHPAHAAPAATAASNPAVLTRPEHAFSAHPEQTVEALTEHASVIHRPVPTRPNTTAPDAYKAPRAANAPVDRRAVPATPRRVHPELDTTVQPRDISSAREMEQIVRDMLPCFNGKEDETNWQKREKNIIMLRRITHGNAPHEFSQAYLAGIKTLLDPIFKVANSLRTTMQTNGLEMLQSLARVNGSRLDPMIDIILNNAMKLCGNSKKITAHNGNLTVGALLENVTCNTRVLAHVTSAAASSNNNLRFFSAGWLRIVINGQGKHKTTPEGLASIAQCIKNGISDARPENRESYRLTFWEFHKAWPSKAQQILNEIAPKHRATIEKDAANPMNDPFVSSSTTTTTGLFSSTPGRPTAAKGAIAAKARPNIAPTATFPPPTEAAQPAQANRPRKKPRSAVTATPTSSLTSAPMRPGASKPRQPQLEINPRPATAAGFHPTQQESPTRGSPARIPVAYPPTPGTRPIGVSRPRQKSDPLQNASPTKMGVRITNDPTHTPDRPFGRISIPKKRTNSSGEENGERKNDENAVPKKVVMDRGSPRVDYVADSLEISGWPHHEVKEVSSKEYKDQKMLEVEAQTASEAEPESKPELPGQMPADADDELHDIQTIYPNAAVDASQLQVEGEGSRHEPALSPEISPVRAIPPVALPVAPEALDSDHNGEEKAKNDTVEEAISARASANSGVRRTSAILPLLPSWPKADNTPGLQPGDTPPLQLEKELTDTQHATASDSGKPSGDETPDVQVSRALRPFSDRPRESEATPTKRDITLRSQDPVQAREMLAKGISRIQTRDMDMNGYRKLQGLIEFHHTIFTDAKQFDTMLEALLAELVTQKPPSDKVLPFGSVWDFKTQVLYTVKSMFINSKTYFSCHYPGTVIQLLEAQKPHEIARYLVKVIDQLIDDIVDVSEPPAIVDALMQYLPNVKDDPQHKILRKGFETIGHALVVMNEQKRKLPEDTLEHIGELATDSLQLQSMGVRRRIIAMCVELRVMVHDEDRYWKILGGADKGVHGLLFYYKSKHRVD</sequence>
<dbReference type="OrthoDB" id="46159at2759"/>
<feature type="domain" description="TOG" evidence="10">
    <location>
        <begin position="51"/>
        <end position="287"/>
    </location>
</feature>
<dbReference type="PANTHER" id="PTHR21567">
    <property type="entry name" value="CLASP"/>
    <property type="match status" value="1"/>
</dbReference>
<evidence type="ECO:0000256" key="4">
    <source>
        <dbReference type="ARBA" id="ARBA00022618"/>
    </source>
</evidence>
<evidence type="ECO:0000259" key="10">
    <source>
        <dbReference type="SMART" id="SM01349"/>
    </source>
</evidence>
<feature type="compositionally biased region" description="Basic and acidic residues" evidence="8">
    <location>
        <begin position="894"/>
        <end position="910"/>
    </location>
</feature>
<comment type="subcellular location">
    <subcellularLocation>
        <location evidence="1">Cytoplasm</location>
        <location evidence="1">Cytoskeleton</location>
        <location evidence="1">Spindle</location>
    </subcellularLocation>
</comment>
<dbReference type="GO" id="GO:0005815">
    <property type="term" value="C:microtubule organizing center"/>
    <property type="evidence" value="ECO:0007669"/>
    <property type="project" value="TreeGrafter"/>
</dbReference>
<proteinExistence type="inferred from homology"/>
<evidence type="ECO:0000256" key="2">
    <source>
        <dbReference type="ARBA" id="ARBA00009549"/>
    </source>
</evidence>
<name>A0A1L9TWS3_9EURO</name>
<dbReference type="GO" id="GO:0051301">
    <property type="term" value="P:cell division"/>
    <property type="evidence" value="ECO:0007669"/>
    <property type="project" value="UniProtKB-KW"/>
</dbReference>
<dbReference type="STRING" id="1036612.A0A1L9TWS3"/>
<dbReference type="GO" id="GO:0005876">
    <property type="term" value="C:spindle microtubule"/>
    <property type="evidence" value="ECO:0007669"/>
    <property type="project" value="TreeGrafter"/>
</dbReference>
<reference evidence="12" key="1">
    <citation type="journal article" date="2017" name="Genome Biol.">
        <title>Comparative genomics reveals high biological diversity and specific adaptations in the industrially and medically important fungal genus Aspergillus.</title>
        <authorList>
            <person name="de Vries R.P."/>
            <person name="Riley R."/>
            <person name="Wiebenga A."/>
            <person name="Aguilar-Osorio G."/>
            <person name="Amillis S."/>
            <person name="Uchima C.A."/>
            <person name="Anderluh G."/>
            <person name="Asadollahi M."/>
            <person name="Askin M."/>
            <person name="Barry K."/>
            <person name="Battaglia E."/>
            <person name="Bayram O."/>
            <person name="Benocci T."/>
            <person name="Braus-Stromeyer S.A."/>
            <person name="Caldana C."/>
            <person name="Canovas D."/>
            <person name="Cerqueira G.C."/>
            <person name="Chen F."/>
            <person name="Chen W."/>
            <person name="Choi C."/>
            <person name="Clum A."/>
            <person name="Dos Santos R.A."/>
            <person name="Damasio A.R."/>
            <person name="Diallinas G."/>
            <person name="Emri T."/>
            <person name="Fekete E."/>
            <person name="Flipphi M."/>
            <person name="Freyberg S."/>
            <person name="Gallo A."/>
            <person name="Gournas C."/>
            <person name="Habgood R."/>
            <person name="Hainaut M."/>
            <person name="Harispe M.L."/>
            <person name="Henrissat B."/>
            <person name="Hilden K.S."/>
            <person name="Hope R."/>
            <person name="Hossain A."/>
            <person name="Karabika E."/>
            <person name="Karaffa L."/>
            <person name="Karanyi Z."/>
            <person name="Krasevec N."/>
            <person name="Kuo A."/>
            <person name="Kusch H."/>
            <person name="LaButti K."/>
            <person name="Lagendijk E.L."/>
            <person name="Lapidus A."/>
            <person name="Levasseur A."/>
            <person name="Lindquist E."/>
            <person name="Lipzen A."/>
            <person name="Logrieco A.F."/>
            <person name="MacCabe A."/>
            <person name="Maekelae M.R."/>
            <person name="Malavazi I."/>
            <person name="Melin P."/>
            <person name="Meyer V."/>
            <person name="Mielnichuk N."/>
            <person name="Miskei M."/>
            <person name="Molnar A.P."/>
            <person name="Mule G."/>
            <person name="Ngan C.Y."/>
            <person name="Orejas M."/>
            <person name="Orosz E."/>
            <person name="Ouedraogo J.P."/>
            <person name="Overkamp K.M."/>
            <person name="Park H.-S."/>
            <person name="Perrone G."/>
            <person name="Piumi F."/>
            <person name="Punt P.J."/>
            <person name="Ram A.F."/>
            <person name="Ramon A."/>
            <person name="Rauscher S."/>
            <person name="Record E."/>
            <person name="Riano-Pachon D.M."/>
            <person name="Robert V."/>
            <person name="Roehrig J."/>
            <person name="Ruller R."/>
            <person name="Salamov A."/>
            <person name="Salih N.S."/>
            <person name="Samson R.A."/>
            <person name="Sandor E."/>
            <person name="Sanguinetti M."/>
            <person name="Schuetze T."/>
            <person name="Sepcic K."/>
            <person name="Shelest E."/>
            <person name="Sherlock G."/>
            <person name="Sophianopoulou V."/>
            <person name="Squina F.M."/>
            <person name="Sun H."/>
            <person name="Susca A."/>
            <person name="Todd R.B."/>
            <person name="Tsang A."/>
            <person name="Unkles S.E."/>
            <person name="van de Wiele N."/>
            <person name="van Rossen-Uffink D."/>
            <person name="Oliveira J.V."/>
            <person name="Vesth T.C."/>
            <person name="Visser J."/>
            <person name="Yu J.-H."/>
            <person name="Zhou M."/>
            <person name="Andersen M.R."/>
            <person name="Archer D.B."/>
            <person name="Baker S.E."/>
            <person name="Benoit I."/>
            <person name="Brakhage A.A."/>
            <person name="Braus G.H."/>
            <person name="Fischer R."/>
            <person name="Frisvad J.C."/>
            <person name="Goldman G.H."/>
            <person name="Houbraken J."/>
            <person name="Oakley B."/>
            <person name="Pocsi I."/>
            <person name="Scazzocchio C."/>
            <person name="Seiboth B."/>
            <person name="vanKuyk P.A."/>
            <person name="Wortman J."/>
            <person name="Dyer P.S."/>
            <person name="Grigoriev I.V."/>
        </authorList>
    </citation>
    <scope>NUCLEOTIDE SEQUENCE [LARGE SCALE GENOMIC DNA]</scope>
    <source>
        <strain evidence="12">CBS 593.65</strain>
    </source>
</reference>
<feature type="compositionally biased region" description="Polar residues" evidence="8">
    <location>
        <begin position="348"/>
        <end position="359"/>
    </location>
</feature>
<dbReference type="Gene3D" id="1.25.10.10">
    <property type="entry name" value="Leucine-rich Repeat Variant"/>
    <property type="match status" value="2"/>
</dbReference>
<evidence type="ECO:0000313" key="11">
    <source>
        <dbReference type="EMBL" id="OJJ63733.1"/>
    </source>
</evidence>
<accession>A0A1L9TWS3</accession>
<dbReference type="RefSeq" id="XP_040707539.1">
    <property type="nucleotide sequence ID" value="XM_040851262.1"/>
</dbReference>
<feature type="compositionally biased region" description="Pro residues" evidence="8">
    <location>
        <begin position="288"/>
        <end position="300"/>
    </location>
</feature>
<feature type="compositionally biased region" description="Basic and acidic residues" evidence="8">
    <location>
        <begin position="1031"/>
        <end position="1044"/>
    </location>
</feature>
<evidence type="ECO:0000256" key="3">
    <source>
        <dbReference type="ARBA" id="ARBA00011375"/>
    </source>
</evidence>
<feature type="domain" description="TOG" evidence="10">
    <location>
        <begin position="471"/>
        <end position="717"/>
    </location>
</feature>
<organism evidence="11 12">
    <name type="scientific">Aspergillus sydowii CBS 593.65</name>
    <dbReference type="NCBI Taxonomy" id="1036612"/>
    <lineage>
        <taxon>Eukaryota</taxon>
        <taxon>Fungi</taxon>
        <taxon>Dikarya</taxon>
        <taxon>Ascomycota</taxon>
        <taxon>Pezizomycotina</taxon>
        <taxon>Eurotiomycetes</taxon>
        <taxon>Eurotiomycetidae</taxon>
        <taxon>Eurotiales</taxon>
        <taxon>Aspergillaceae</taxon>
        <taxon>Aspergillus</taxon>
        <taxon>Aspergillus subgen. Nidulantes</taxon>
    </lineage>
</organism>
<feature type="compositionally biased region" description="Basic and acidic residues" evidence="8">
    <location>
        <begin position="936"/>
        <end position="949"/>
    </location>
</feature>
<dbReference type="GO" id="GO:0008017">
    <property type="term" value="F:microtubule binding"/>
    <property type="evidence" value="ECO:0007669"/>
    <property type="project" value="TreeGrafter"/>
</dbReference>
<comment type="similarity">
    <text evidence="2">Belongs to the CLASP family.</text>
</comment>
<dbReference type="Pfam" id="PF12348">
    <property type="entry name" value="CLASP_N"/>
    <property type="match status" value="2"/>
</dbReference>
<dbReference type="SMART" id="SM01349">
    <property type="entry name" value="TOG"/>
    <property type="match status" value="2"/>
</dbReference>
<keyword evidence="6" id="KW-0131">Cell cycle</keyword>
<evidence type="ECO:0000256" key="9">
    <source>
        <dbReference type="SAM" id="Phobius"/>
    </source>
</evidence>
<evidence type="ECO:0000256" key="7">
    <source>
        <dbReference type="ARBA" id="ARBA00024889"/>
    </source>
</evidence>
<feature type="region of interest" description="Disordered" evidence="8">
    <location>
        <begin position="704"/>
        <end position="910"/>
    </location>
</feature>
<feature type="region of interest" description="Disordered" evidence="8">
    <location>
        <begin position="424"/>
        <end position="446"/>
    </location>
</feature>
<evidence type="ECO:0000313" key="12">
    <source>
        <dbReference type="Proteomes" id="UP000184356"/>
    </source>
</evidence>
<feature type="compositionally biased region" description="Basic and acidic residues" evidence="8">
    <location>
        <begin position="1126"/>
        <end position="1143"/>
    </location>
</feature>
<protein>
    <recommendedName>
        <fullName evidence="10">TOG domain-containing protein</fullName>
    </recommendedName>
</protein>
<dbReference type="VEuPathDB" id="FungiDB:ASPSYDRAFT_83776"/>
<dbReference type="EMBL" id="KV878582">
    <property type="protein sequence ID" value="OJJ63733.1"/>
    <property type="molecule type" value="Genomic_DNA"/>
</dbReference>
<dbReference type="Proteomes" id="UP000184356">
    <property type="component" value="Unassembled WGS sequence"/>
</dbReference>
<dbReference type="InterPro" id="IPR034085">
    <property type="entry name" value="TOG"/>
</dbReference>
<dbReference type="SUPFAM" id="SSF48371">
    <property type="entry name" value="ARM repeat"/>
    <property type="match status" value="1"/>
</dbReference>
<evidence type="ECO:0000256" key="1">
    <source>
        <dbReference type="ARBA" id="ARBA00004186"/>
    </source>
</evidence>
<feature type="region of interest" description="Disordered" evidence="8">
    <location>
        <begin position="1027"/>
        <end position="1147"/>
    </location>
</feature>
<evidence type="ECO:0000256" key="5">
    <source>
        <dbReference type="ARBA" id="ARBA00022701"/>
    </source>
</evidence>
<dbReference type="InterPro" id="IPR016024">
    <property type="entry name" value="ARM-type_fold"/>
</dbReference>
<keyword evidence="12" id="KW-1185">Reference proteome</keyword>
<dbReference type="GO" id="GO:0060172">
    <property type="term" value="P:astral microtubule depolymerization"/>
    <property type="evidence" value="ECO:0007669"/>
    <property type="project" value="TreeGrafter"/>
</dbReference>
<keyword evidence="9" id="KW-1133">Transmembrane helix</keyword>
<feature type="transmembrane region" description="Helical" evidence="9">
    <location>
        <begin position="7"/>
        <end position="25"/>
    </location>
</feature>
<keyword evidence="6" id="KW-0498">Mitosis</keyword>
<dbReference type="GO" id="GO:0005881">
    <property type="term" value="C:cytoplasmic microtubule"/>
    <property type="evidence" value="ECO:0007669"/>
    <property type="project" value="TreeGrafter"/>
</dbReference>
<keyword evidence="5" id="KW-0493">Microtubule</keyword>